<dbReference type="EMBL" id="CP021081">
    <property type="protein sequence ID" value="ASN81495.1"/>
    <property type="molecule type" value="Genomic_DNA"/>
</dbReference>
<keyword evidence="2" id="KW-1185">Reference proteome</keyword>
<dbReference type="AlphaFoldDB" id="A0A221SXX0"/>
<evidence type="ECO:0000313" key="2">
    <source>
        <dbReference type="Proteomes" id="UP000259030"/>
    </source>
</evidence>
<dbReference type="KEGG" id="dfc:DFI_11240"/>
<name>A0A221SXX0_9DEIO</name>
<gene>
    <name evidence="1" type="ORF">DFI_11240</name>
</gene>
<accession>A0A221SXX0</accession>
<dbReference type="STRING" id="317577.GCA_000419625_01678"/>
<organism evidence="1 2">
    <name type="scientific">Deinococcus ficus</name>
    <dbReference type="NCBI Taxonomy" id="317577"/>
    <lineage>
        <taxon>Bacteria</taxon>
        <taxon>Thermotogati</taxon>
        <taxon>Deinococcota</taxon>
        <taxon>Deinococci</taxon>
        <taxon>Deinococcales</taxon>
        <taxon>Deinococcaceae</taxon>
        <taxon>Deinococcus</taxon>
    </lineage>
</organism>
<protein>
    <submittedName>
        <fullName evidence="1">Uncharacterized protein</fullName>
    </submittedName>
</protein>
<dbReference type="RefSeq" id="WP_043778240.1">
    <property type="nucleotide sequence ID" value="NZ_CP021081.1"/>
</dbReference>
<dbReference type="Proteomes" id="UP000259030">
    <property type="component" value="Chromosome"/>
</dbReference>
<evidence type="ECO:0000313" key="1">
    <source>
        <dbReference type="EMBL" id="ASN81495.1"/>
    </source>
</evidence>
<sequence>MIPPTVTVSVREAVRRGQERAARLGRTQQMELGEDLFIRIAPGGRKFLLFCLDAEPQRETAEELARVLELRDPQFGWHQGATLRSLTVVEAGADEHENSDEGGSSEP</sequence>
<reference evidence="1 2" key="1">
    <citation type="submission" date="2017-05" db="EMBL/GenBank/DDBJ databases">
        <title>The complete genome sequence of Deinococcus ficus isolated from the rhizosphere of the Ficus religiosa L. in Taiwan.</title>
        <authorList>
            <person name="Wu K.-M."/>
            <person name="Liao T.-L."/>
            <person name="Liu Y.-M."/>
            <person name="Young C.-C."/>
            <person name="Tsai S.-F."/>
        </authorList>
    </citation>
    <scope>NUCLEOTIDE SEQUENCE [LARGE SCALE GENOMIC DNA]</scope>
    <source>
        <strain evidence="1 2">CC-FR2-10</strain>
    </source>
</reference>
<proteinExistence type="predicted"/>